<feature type="domain" description="Penicillin-binding protein transpeptidase" evidence="8">
    <location>
        <begin position="39"/>
        <end position="250"/>
    </location>
</feature>
<sequence length="266" mass="29921">MFLKPILAAAFSIALFVPAAQAGPICTLIADPVKNTPLLEEGDCDHRATPASTFKFALALMAIEDGIITDANAPKWPFKNGYAAWGGKNWKRETDPTDWLKYSVVWYSQLITKQMGVEKLNAYAQDFSYGNQDFSGDAGKNNGLERAWLASSLKISPNEQLQLLARYTNKDLKLSERTYALSRDIMPSQMINGWQVFGKTGMAYPQTKNGQYDRDRPYGWYVGWAEKGDQRRVFVRLRQDDRKMEGATGKRAQTNVLVALTPFLTE</sequence>
<comment type="caution">
    <text evidence="9">The sequence shown here is derived from an EMBL/GenBank/DDBJ whole genome shotgun (WGS) entry which is preliminary data.</text>
</comment>
<evidence type="ECO:0000256" key="2">
    <source>
        <dbReference type="ARBA" id="ARBA00007898"/>
    </source>
</evidence>
<keyword evidence="4 7" id="KW-0732">Signal</keyword>
<reference evidence="9 10" key="1">
    <citation type="submission" date="2019-03" db="EMBL/GenBank/DDBJ databases">
        <title>Genomic Encyclopedia of Type Strains, Phase III (KMG-III): the genomes of soil and plant-associated and newly described type strains.</title>
        <authorList>
            <person name="Whitman W."/>
        </authorList>
    </citation>
    <scope>NUCLEOTIDE SEQUENCE [LARGE SCALE GENOMIC DNA]</scope>
    <source>
        <strain evidence="9 10">CGMCC 1.7002</strain>
    </source>
</reference>
<dbReference type="GO" id="GO:0071555">
    <property type="term" value="P:cell wall organization"/>
    <property type="evidence" value="ECO:0007669"/>
    <property type="project" value="TreeGrafter"/>
</dbReference>
<accession>A0A4R6VJL2</accession>
<evidence type="ECO:0000256" key="7">
    <source>
        <dbReference type="SAM" id="SignalP"/>
    </source>
</evidence>
<dbReference type="GO" id="GO:0005886">
    <property type="term" value="C:plasma membrane"/>
    <property type="evidence" value="ECO:0007669"/>
    <property type="project" value="TreeGrafter"/>
</dbReference>
<evidence type="ECO:0000313" key="10">
    <source>
        <dbReference type="Proteomes" id="UP000295391"/>
    </source>
</evidence>
<dbReference type="AlphaFoldDB" id="A0A4R6VJL2"/>
<keyword evidence="10" id="KW-1185">Reference proteome</keyword>
<dbReference type="GO" id="GO:0008658">
    <property type="term" value="F:penicillin binding"/>
    <property type="evidence" value="ECO:0007669"/>
    <property type="project" value="InterPro"/>
</dbReference>
<feature type="signal peptide" evidence="7">
    <location>
        <begin position="1"/>
        <end position="22"/>
    </location>
</feature>
<evidence type="ECO:0000256" key="6">
    <source>
        <dbReference type="ARBA" id="ARBA00023251"/>
    </source>
</evidence>
<evidence type="ECO:0000256" key="4">
    <source>
        <dbReference type="ARBA" id="ARBA00022729"/>
    </source>
</evidence>
<dbReference type="InterPro" id="IPR012338">
    <property type="entry name" value="Beta-lactam/transpept-like"/>
</dbReference>
<evidence type="ECO:0000256" key="3">
    <source>
        <dbReference type="ARBA" id="ARBA00012865"/>
    </source>
</evidence>
<evidence type="ECO:0000313" key="9">
    <source>
        <dbReference type="EMBL" id="TDQ61859.1"/>
    </source>
</evidence>
<name>A0A4R6VJL2_9HYPH</name>
<dbReference type="EMBL" id="SNYR01000003">
    <property type="protein sequence ID" value="TDQ61859.1"/>
    <property type="molecule type" value="Genomic_DNA"/>
</dbReference>
<dbReference type="Gene3D" id="3.40.710.10">
    <property type="entry name" value="DD-peptidase/beta-lactamase superfamily"/>
    <property type="match status" value="1"/>
</dbReference>
<keyword evidence="5" id="KW-0378">Hydrolase</keyword>
<dbReference type="Proteomes" id="UP000295391">
    <property type="component" value="Unassembled WGS sequence"/>
</dbReference>
<dbReference type="InterPro" id="IPR050515">
    <property type="entry name" value="Beta-lactam/transpept"/>
</dbReference>
<proteinExistence type="inferred from homology"/>
<dbReference type="PANTHER" id="PTHR30627:SF6">
    <property type="entry name" value="BETA-LACTAMASE YBXI-RELATED"/>
    <property type="match status" value="1"/>
</dbReference>
<comment type="catalytic activity">
    <reaction evidence="1">
        <text>a beta-lactam + H2O = a substituted beta-amino acid</text>
        <dbReference type="Rhea" id="RHEA:20401"/>
        <dbReference type="ChEBI" id="CHEBI:15377"/>
        <dbReference type="ChEBI" id="CHEBI:35627"/>
        <dbReference type="ChEBI" id="CHEBI:140347"/>
        <dbReference type="EC" id="3.5.2.6"/>
    </reaction>
</comment>
<dbReference type="NCBIfam" id="NF000270">
    <property type="entry name" value="bla_class_D_alt"/>
    <property type="match status" value="1"/>
</dbReference>
<dbReference type="InterPro" id="IPR001460">
    <property type="entry name" value="PCN-bd_Tpept"/>
</dbReference>
<evidence type="ECO:0000256" key="1">
    <source>
        <dbReference type="ARBA" id="ARBA00001526"/>
    </source>
</evidence>
<dbReference type="SUPFAM" id="SSF56601">
    <property type="entry name" value="beta-lactamase/transpeptidase-like"/>
    <property type="match status" value="1"/>
</dbReference>
<gene>
    <name evidence="9" type="ORF">ATL17_2963</name>
</gene>
<organism evidence="9 10">
    <name type="scientific">Maritalea mobilis</name>
    <dbReference type="NCBI Taxonomy" id="483324"/>
    <lineage>
        <taxon>Bacteria</taxon>
        <taxon>Pseudomonadati</taxon>
        <taxon>Pseudomonadota</taxon>
        <taxon>Alphaproteobacteria</taxon>
        <taxon>Hyphomicrobiales</taxon>
        <taxon>Devosiaceae</taxon>
        <taxon>Maritalea</taxon>
    </lineage>
</organism>
<dbReference type="GO" id="GO:0008800">
    <property type="term" value="F:beta-lactamase activity"/>
    <property type="evidence" value="ECO:0007669"/>
    <property type="project" value="UniProtKB-EC"/>
</dbReference>
<comment type="similarity">
    <text evidence="2">Belongs to the class-D beta-lactamase family.</text>
</comment>
<dbReference type="EC" id="3.5.2.6" evidence="3"/>
<dbReference type="OrthoDB" id="9762883at2"/>
<keyword evidence="6" id="KW-0046">Antibiotic resistance</keyword>
<dbReference type="GO" id="GO:0046677">
    <property type="term" value="P:response to antibiotic"/>
    <property type="evidence" value="ECO:0007669"/>
    <property type="project" value="UniProtKB-KW"/>
</dbReference>
<dbReference type="PANTHER" id="PTHR30627">
    <property type="entry name" value="PEPTIDOGLYCAN D,D-TRANSPEPTIDASE"/>
    <property type="match status" value="1"/>
</dbReference>
<evidence type="ECO:0000259" key="8">
    <source>
        <dbReference type="Pfam" id="PF00905"/>
    </source>
</evidence>
<evidence type="ECO:0000256" key="5">
    <source>
        <dbReference type="ARBA" id="ARBA00022801"/>
    </source>
</evidence>
<dbReference type="Pfam" id="PF00905">
    <property type="entry name" value="Transpeptidase"/>
    <property type="match status" value="1"/>
</dbReference>
<dbReference type="RefSeq" id="WP_133573544.1">
    <property type="nucleotide sequence ID" value="NZ_SNYR01000003.1"/>
</dbReference>
<feature type="chain" id="PRO_5020565376" description="beta-lactamase" evidence="7">
    <location>
        <begin position="23"/>
        <end position="266"/>
    </location>
</feature>
<protein>
    <recommendedName>
        <fullName evidence="3">beta-lactamase</fullName>
        <ecNumber evidence="3">3.5.2.6</ecNumber>
    </recommendedName>
</protein>